<accession>A0A182XLE5</accession>
<evidence type="ECO:0000256" key="1">
    <source>
        <dbReference type="SAM" id="MobiDB-lite"/>
    </source>
</evidence>
<dbReference type="VEuPathDB" id="VectorBase:AQUA010690"/>
<dbReference type="EnsemblMetazoa" id="AQUA010690-RA">
    <property type="protein sequence ID" value="AQUA010690-PA"/>
    <property type="gene ID" value="AQUA010690"/>
</dbReference>
<protein>
    <submittedName>
        <fullName evidence="2">Uncharacterized protein</fullName>
    </submittedName>
</protein>
<evidence type="ECO:0000313" key="2">
    <source>
        <dbReference type="EnsemblMetazoa" id="AQUA010690-PA"/>
    </source>
</evidence>
<feature type="compositionally biased region" description="Acidic residues" evidence="1">
    <location>
        <begin position="41"/>
        <end position="95"/>
    </location>
</feature>
<reference evidence="2" key="1">
    <citation type="submission" date="2020-05" db="UniProtKB">
        <authorList>
            <consortium name="EnsemblMetazoa"/>
        </authorList>
    </citation>
    <scope>IDENTIFICATION</scope>
    <source>
        <strain evidence="2">SANGQUA</strain>
    </source>
</reference>
<feature type="region of interest" description="Disordered" evidence="1">
    <location>
        <begin position="35"/>
        <end position="95"/>
    </location>
</feature>
<dbReference type="AlphaFoldDB" id="A0A182XLE5"/>
<name>A0A182XLE5_ANOQN</name>
<dbReference type="Proteomes" id="UP000076407">
    <property type="component" value="Unassembled WGS sequence"/>
</dbReference>
<proteinExistence type="predicted"/>
<sequence>MLSFFSGRRPGFVSCDTIAMAAPVSLMATNVNGVGEHDVYTEDESYNDDDDDGEDVDDADSDVDNNVDDGDDDGEDANDAGLELGDDTDDSNGVH</sequence>
<keyword evidence="3" id="KW-1185">Reference proteome</keyword>
<organism evidence="2 3">
    <name type="scientific">Anopheles quadriannulatus</name>
    <name type="common">Mosquito</name>
    <dbReference type="NCBI Taxonomy" id="34691"/>
    <lineage>
        <taxon>Eukaryota</taxon>
        <taxon>Metazoa</taxon>
        <taxon>Ecdysozoa</taxon>
        <taxon>Arthropoda</taxon>
        <taxon>Hexapoda</taxon>
        <taxon>Insecta</taxon>
        <taxon>Pterygota</taxon>
        <taxon>Neoptera</taxon>
        <taxon>Endopterygota</taxon>
        <taxon>Diptera</taxon>
        <taxon>Nematocera</taxon>
        <taxon>Culicoidea</taxon>
        <taxon>Culicidae</taxon>
        <taxon>Anophelinae</taxon>
        <taxon>Anopheles</taxon>
    </lineage>
</organism>
<evidence type="ECO:0000313" key="3">
    <source>
        <dbReference type="Proteomes" id="UP000076407"/>
    </source>
</evidence>